<sequence length="120" mass="13638">MTYQSSQENIIDDIKMQRIRNFLSRASRSDRVGLNLMLREGILPNVQDYDNITALHLAGSEGHDSIVELLLHYKVNVNLNDRWHKTGEETNKMTATGNRENITGDFSSSTGEGDKRDDSR</sequence>
<evidence type="ECO:0000256" key="2">
    <source>
        <dbReference type="SAM" id="MobiDB-lite"/>
    </source>
</evidence>
<dbReference type="PROSITE" id="PS50088">
    <property type="entry name" value="ANK_REPEAT"/>
    <property type="match status" value="1"/>
</dbReference>
<keyword evidence="1" id="KW-0040">ANK repeat</keyword>
<dbReference type="PROSITE" id="PS50297">
    <property type="entry name" value="ANK_REP_REGION"/>
    <property type="match status" value="1"/>
</dbReference>
<evidence type="ECO:0000256" key="1">
    <source>
        <dbReference type="PROSITE-ProRule" id="PRU00023"/>
    </source>
</evidence>
<protein>
    <submittedName>
        <fullName evidence="3">Uncharacterized protein</fullName>
    </submittedName>
</protein>
<dbReference type="AlphaFoldDB" id="A0A9R1XHD9"/>
<gene>
    <name evidence="3" type="ORF">LSAT_V11C400195030</name>
</gene>
<dbReference type="InterPro" id="IPR002110">
    <property type="entry name" value="Ankyrin_rpt"/>
</dbReference>
<dbReference type="Pfam" id="PF00023">
    <property type="entry name" value="Ank"/>
    <property type="match status" value="1"/>
</dbReference>
<dbReference type="Proteomes" id="UP000235145">
    <property type="component" value="Unassembled WGS sequence"/>
</dbReference>
<feature type="region of interest" description="Disordered" evidence="2">
    <location>
        <begin position="88"/>
        <end position="120"/>
    </location>
</feature>
<keyword evidence="4" id="KW-1185">Reference proteome</keyword>
<dbReference type="Gramene" id="rna-gnl|WGS:NBSK|LSAT_4X95401_mrna">
    <property type="protein sequence ID" value="cds-PLY89531.1"/>
    <property type="gene ID" value="gene-LSAT_4X95401"/>
</dbReference>
<accession>A0A9R1XHD9</accession>
<evidence type="ECO:0000313" key="4">
    <source>
        <dbReference type="Proteomes" id="UP000235145"/>
    </source>
</evidence>
<feature type="repeat" description="ANK" evidence="1">
    <location>
        <begin position="50"/>
        <end position="82"/>
    </location>
</feature>
<dbReference type="InterPro" id="IPR036770">
    <property type="entry name" value="Ankyrin_rpt-contain_sf"/>
</dbReference>
<name>A0A9R1XHD9_LACSA</name>
<comment type="caution">
    <text evidence="3">The sequence shown here is derived from an EMBL/GenBank/DDBJ whole genome shotgun (WGS) entry which is preliminary data.</text>
</comment>
<evidence type="ECO:0000313" key="3">
    <source>
        <dbReference type="EMBL" id="KAJ0210064.1"/>
    </source>
</evidence>
<organism evidence="3 4">
    <name type="scientific">Lactuca sativa</name>
    <name type="common">Garden lettuce</name>
    <dbReference type="NCBI Taxonomy" id="4236"/>
    <lineage>
        <taxon>Eukaryota</taxon>
        <taxon>Viridiplantae</taxon>
        <taxon>Streptophyta</taxon>
        <taxon>Embryophyta</taxon>
        <taxon>Tracheophyta</taxon>
        <taxon>Spermatophyta</taxon>
        <taxon>Magnoliopsida</taxon>
        <taxon>eudicotyledons</taxon>
        <taxon>Gunneridae</taxon>
        <taxon>Pentapetalae</taxon>
        <taxon>asterids</taxon>
        <taxon>campanulids</taxon>
        <taxon>Asterales</taxon>
        <taxon>Asteraceae</taxon>
        <taxon>Cichorioideae</taxon>
        <taxon>Cichorieae</taxon>
        <taxon>Lactucinae</taxon>
        <taxon>Lactuca</taxon>
    </lineage>
</organism>
<dbReference type="EMBL" id="NBSK02000004">
    <property type="protein sequence ID" value="KAJ0210064.1"/>
    <property type="molecule type" value="Genomic_DNA"/>
</dbReference>
<proteinExistence type="predicted"/>
<dbReference type="SMART" id="SM00248">
    <property type="entry name" value="ANK"/>
    <property type="match status" value="1"/>
</dbReference>
<dbReference type="Gene3D" id="1.25.40.20">
    <property type="entry name" value="Ankyrin repeat-containing domain"/>
    <property type="match status" value="1"/>
</dbReference>
<feature type="compositionally biased region" description="Polar residues" evidence="2">
    <location>
        <begin position="92"/>
        <end position="111"/>
    </location>
</feature>
<reference evidence="3 4" key="1">
    <citation type="journal article" date="2017" name="Nat. Commun.">
        <title>Genome assembly with in vitro proximity ligation data and whole-genome triplication in lettuce.</title>
        <authorList>
            <person name="Reyes-Chin-Wo S."/>
            <person name="Wang Z."/>
            <person name="Yang X."/>
            <person name="Kozik A."/>
            <person name="Arikit S."/>
            <person name="Song C."/>
            <person name="Xia L."/>
            <person name="Froenicke L."/>
            <person name="Lavelle D.O."/>
            <person name="Truco M.J."/>
            <person name="Xia R."/>
            <person name="Zhu S."/>
            <person name="Xu C."/>
            <person name="Xu H."/>
            <person name="Xu X."/>
            <person name="Cox K."/>
            <person name="Korf I."/>
            <person name="Meyers B.C."/>
            <person name="Michelmore R.W."/>
        </authorList>
    </citation>
    <scope>NUCLEOTIDE SEQUENCE [LARGE SCALE GENOMIC DNA]</scope>
    <source>
        <strain evidence="4">cv. Salinas</strain>
        <tissue evidence="3">Seedlings</tissue>
    </source>
</reference>
<dbReference type="SUPFAM" id="SSF48403">
    <property type="entry name" value="Ankyrin repeat"/>
    <property type="match status" value="1"/>
</dbReference>